<dbReference type="AlphaFoldDB" id="A0A923MVI6"/>
<dbReference type="Proteomes" id="UP000608513">
    <property type="component" value="Unassembled WGS sequence"/>
</dbReference>
<organism evidence="4 5">
    <name type="scientific">Ramlibacter cellulosilyticus</name>
    <dbReference type="NCBI Taxonomy" id="2764187"/>
    <lineage>
        <taxon>Bacteria</taxon>
        <taxon>Pseudomonadati</taxon>
        <taxon>Pseudomonadota</taxon>
        <taxon>Betaproteobacteria</taxon>
        <taxon>Burkholderiales</taxon>
        <taxon>Comamonadaceae</taxon>
        <taxon>Ramlibacter</taxon>
    </lineage>
</organism>
<sequence>MPATRTNLGRLVALPVFSVALAASLHSPVHAQAAARTDSQVATRTPADARPSTWARHQGLRASRVIGSSVRNPMGQDIGQIEDVVVNLASGAARYAVLRFDPGFLQFERVFAIPADRLRMLDHHVVVDIPRERLERSGIEGAGWSKDYFSDRARIARLDSEWGLGDRAPEELVRASVLMRSPILSSTTGEQIGTVEDVVFAPGRQQVQYVVVDFDRGWLGSDKRAAIDIAALHRSSTRAHALTLVTDRSMAQGLRPFTDDRYGYFGDGSFVNRPATRRQG</sequence>
<protein>
    <submittedName>
        <fullName evidence="4">PRC-barrel domain-containing protein</fullName>
    </submittedName>
</protein>
<evidence type="ECO:0000259" key="3">
    <source>
        <dbReference type="Pfam" id="PF05239"/>
    </source>
</evidence>
<feature type="signal peptide" evidence="2">
    <location>
        <begin position="1"/>
        <end position="22"/>
    </location>
</feature>
<dbReference type="RefSeq" id="WP_187078170.1">
    <property type="nucleotide sequence ID" value="NZ_JACORT010000010.1"/>
</dbReference>
<dbReference type="SUPFAM" id="SSF50346">
    <property type="entry name" value="PRC-barrel domain"/>
    <property type="match status" value="2"/>
</dbReference>
<evidence type="ECO:0000256" key="2">
    <source>
        <dbReference type="SAM" id="SignalP"/>
    </source>
</evidence>
<dbReference type="PANTHER" id="PTHR36505:SF1">
    <property type="entry name" value="BLR1072 PROTEIN"/>
    <property type="match status" value="1"/>
</dbReference>
<feature type="chain" id="PRO_5037203638" evidence="2">
    <location>
        <begin position="23"/>
        <end position="280"/>
    </location>
</feature>
<feature type="domain" description="PRC-barrel" evidence="3">
    <location>
        <begin position="174"/>
        <end position="230"/>
    </location>
</feature>
<accession>A0A923MVI6</accession>
<dbReference type="PANTHER" id="PTHR36505">
    <property type="entry name" value="BLR1072 PROTEIN"/>
    <property type="match status" value="1"/>
</dbReference>
<feature type="domain" description="PRC-barrel" evidence="3">
    <location>
        <begin position="60"/>
        <end position="133"/>
    </location>
</feature>
<name>A0A923MVI6_9BURK</name>
<gene>
    <name evidence="4" type="ORF">H8N03_20950</name>
</gene>
<feature type="region of interest" description="Disordered" evidence="1">
    <location>
        <begin position="34"/>
        <end position="54"/>
    </location>
</feature>
<evidence type="ECO:0000313" key="4">
    <source>
        <dbReference type="EMBL" id="MBC5785429.1"/>
    </source>
</evidence>
<dbReference type="InterPro" id="IPR011033">
    <property type="entry name" value="PRC_barrel-like_sf"/>
</dbReference>
<proteinExistence type="predicted"/>
<reference evidence="4" key="1">
    <citation type="submission" date="2020-08" db="EMBL/GenBank/DDBJ databases">
        <title>Ramlibacter sp. USB13 16S ribosomal RNA gene genome sequencing and assembly.</title>
        <authorList>
            <person name="Kang M."/>
        </authorList>
    </citation>
    <scope>NUCLEOTIDE SEQUENCE</scope>
    <source>
        <strain evidence="4">USB13</strain>
    </source>
</reference>
<dbReference type="EMBL" id="JACORT010000010">
    <property type="protein sequence ID" value="MBC5785429.1"/>
    <property type="molecule type" value="Genomic_DNA"/>
</dbReference>
<keyword evidence="5" id="KW-1185">Reference proteome</keyword>
<evidence type="ECO:0000256" key="1">
    <source>
        <dbReference type="SAM" id="MobiDB-lite"/>
    </source>
</evidence>
<dbReference type="InterPro" id="IPR027275">
    <property type="entry name" value="PRC-brl_dom"/>
</dbReference>
<evidence type="ECO:0000313" key="5">
    <source>
        <dbReference type="Proteomes" id="UP000608513"/>
    </source>
</evidence>
<keyword evidence="2" id="KW-0732">Signal</keyword>
<dbReference type="Gene3D" id="2.30.30.240">
    <property type="entry name" value="PRC-barrel domain"/>
    <property type="match status" value="2"/>
</dbReference>
<dbReference type="Pfam" id="PF05239">
    <property type="entry name" value="PRC"/>
    <property type="match status" value="2"/>
</dbReference>
<comment type="caution">
    <text evidence="4">The sequence shown here is derived from an EMBL/GenBank/DDBJ whole genome shotgun (WGS) entry which is preliminary data.</text>
</comment>